<evidence type="ECO:0000259" key="7">
    <source>
        <dbReference type="PROSITE" id="PS50850"/>
    </source>
</evidence>
<dbReference type="InterPro" id="IPR005828">
    <property type="entry name" value="MFS_sugar_transport-like"/>
</dbReference>
<keyword evidence="3 6" id="KW-0812">Transmembrane</keyword>
<accession>A0A540MUI5</accession>
<dbReference type="GO" id="GO:0005366">
    <property type="term" value="F:myo-inositol:proton symporter activity"/>
    <property type="evidence" value="ECO:0007669"/>
    <property type="project" value="TreeGrafter"/>
</dbReference>
<evidence type="ECO:0000256" key="1">
    <source>
        <dbReference type="ARBA" id="ARBA00004141"/>
    </source>
</evidence>
<dbReference type="InterPro" id="IPR036259">
    <property type="entry name" value="MFS_trans_sf"/>
</dbReference>
<reference evidence="8 9" key="1">
    <citation type="journal article" date="2019" name="G3 (Bethesda)">
        <title>Sequencing of a Wild Apple (Malus baccata) Genome Unravels the Differences Between Cultivated and Wild Apple Species Regarding Disease Resistance and Cold Tolerance.</title>
        <authorList>
            <person name="Chen X."/>
        </authorList>
    </citation>
    <scope>NUCLEOTIDE SEQUENCE [LARGE SCALE GENOMIC DNA]</scope>
    <source>
        <strain evidence="9">cv. Shandingzi</strain>
        <tissue evidence="8">Leaves</tissue>
    </source>
</reference>
<dbReference type="EMBL" id="VIEB01000175">
    <property type="protein sequence ID" value="TQE02467.1"/>
    <property type="molecule type" value="Genomic_DNA"/>
</dbReference>
<feature type="domain" description="Major facilitator superfamily (MFS) profile" evidence="7">
    <location>
        <begin position="1"/>
        <end position="69"/>
    </location>
</feature>
<protein>
    <recommendedName>
        <fullName evidence="7">Major facilitator superfamily (MFS) profile domain-containing protein</fullName>
    </recommendedName>
</protein>
<keyword evidence="9" id="KW-1185">Reference proteome</keyword>
<evidence type="ECO:0000313" key="8">
    <source>
        <dbReference type="EMBL" id="TQE02467.1"/>
    </source>
</evidence>
<organism evidence="8 9">
    <name type="scientific">Malus baccata</name>
    <name type="common">Siberian crab apple</name>
    <name type="synonym">Pyrus baccata</name>
    <dbReference type="NCBI Taxonomy" id="106549"/>
    <lineage>
        <taxon>Eukaryota</taxon>
        <taxon>Viridiplantae</taxon>
        <taxon>Streptophyta</taxon>
        <taxon>Embryophyta</taxon>
        <taxon>Tracheophyta</taxon>
        <taxon>Spermatophyta</taxon>
        <taxon>Magnoliopsida</taxon>
        <taxon>eudicotyledons</taxon>
        <taxon>Gunneridae</taxon>
        <taxon>Pentapetalae</taxon>
        <taxon>rosids</taxon>
        <taxon>fabids</taxon>
        <taxon>Rosales</taxon>
        <taxon>Rosaceae</taxon>
        <taxon>Amygdaloideae</taxon>
        <taxon>Maleae</taxon>
        <taxon>Malus</taxon>
    </lineage>
</organism>
<comment type="subcellular location">
    <subcellularLocation>
        <location evidence="1">Membrane</location>
        <topology evidence="1">Multi-pass membrane protein</topology>
    </subcellularLocation>
</comment>
<sequence length="108" mass="12420">MDHELEDIPAEIQRDWRRSRSSFKLANLIVSEAYLTFTKALGSAGTFLLFAGFSLIGLIFIYFLVPETKGMRFEEVKKLLQKGFRPKLFAPKDTKAKLNLRNNMSRSC</sequence>
<dbReference type="PANTHER" id="PTHR48020:SF24">
    <property type="entry name" value="INOSITOL TRANSPORTER 4"/>
    <property type="match status" value="1"/>
</dbReference>
<dbReference type="GO" id="GO:0016020">
    <property type="term" value="C:membrane"/>
    <property type="evidence" value="ECO:0007669"/>
    <property type="project" value="UniProtKB-SubCell"/>
</dbReference>
<keyword evidence="4 6" id="KW-1133">Transmembrane helix</keyword>
<proteinExistence type="predicted"/>
<feature type="transmembrane region" description="Helical" evidence="6">
    <location>
        <begin position="44"/>
        <end position="65"/>
    </location>
</feature>
<keyword evidence="2" id="KW-0813">Transport</keyword>
<evidence type="ECO:0000313" key="9">
    <source>
        <dbReference type="Proteomes" id="UP000315295"/>
    </source>
</evidence>
<gene>
    <name evidence="8" type="ORF">C1H46_011875</name>
</gene>
<dbReference type="PANTHER" id="PTHR48020">
    <property type="entry name" value="PROTON MYO-INOSITOL COTRANSPORTER"/>
    <property type="match status" value="1"/>
</dbReference>
<dbReference type="SUPFAM" id="SSF103473">
    <property type="entry name" value="MFS general substrate transporter"/>
    <property type="match status" value="1"/>
</dbReference>
<dbReference type="Pfam" id="PF00083">
    <property type="entry name" value="Sugar_tr"/>
    <property type="match status" value="1"/>
</dbReference>
<dbReference type="Proteomes" id="UP000315295">
    <property type="component" value="Unassembled WGS sequence"/>
</dbReference>
<evidence type="ECO:0000256" key="5">
    <source>
        <dbReference type="ARBA" id="ARBA00023136"/>
    </source>
</evidence>
<evidence type="ECO:0000256" key="6">
    <source>
        <dbReference type="SAM" id="Phobius"/>
    </source>
</evidence>
<dbReference type="Gene3D" id="1.20.1250.20">
    <property type="entry name" value="MFS general substrate transporter like domains"/>
    <property type="match status" value="1"/>
</dbReference>
<comment type="caution">
    <text evidence="8">The sequence shown here is derived from an EMBL/GenBank/DDBJ whole genome shotgun (WGS) entry which is preliminary data.</text>
</comment>
<name>A0A540MUI5_MALBA</name>
<dbReference type="InterPro" id="IPR050814">
    <property type="entry name" value="Myo-inositol_Transporter"/>
</dbReference>
<dbReference type="AlphaFoldDB" id="A0A540MUI5"/>
<evidence type="ECO:0000256" key="2">
    <source>
        <dbReference type="ARBA" id="ARBA00022448"/>
    </source>
</evidence>
<dbReference type="STRING" id="106549.A0A540MUI5"/>
<evidence type="ECO:0000256" key="3">
    <source>
        <dbReference type="ARBA" id="ARBA00022692"/>
    </source>
</evidence>
<evidence type="ECO:0000256" key="4">
    <source>
        <dbReference type="ARBA" id="ARBA00022989"/>
    </source>
</evidence>
<dbReference type="InterPro" id="IPR020846">
    <property type="entry name" value="MFS_dom"/>
</dbReference>
<keyword evidence="5 6" id="KW-0472">Membrane</keyword>
<dbReference type="PROSITE" id="PS50850">
    <property type="entry name" value="MFS"/>
    <property type="match status" value="1"/>
</dbReference>